<dbReference type="AlphaFoldDB" id="A0A067QDW5"/>
<dbReference type="Proteomes" id="UP000027265">
    <property type="component" value="Unassembled WGS sequence"/>
</dbReference>
<proteinExistence type="predicted"/>
<dbReference type="InParanoid" id="A0A067QDW5"/>
<evidence type="ECO:0000313" key="1">
    <source>
        <dbReference type="EMBL" id="KDQ61697.1"/>
    </source>
</evidence>
<organism evidence="1 2">
    <name type="scientific">Jaapia argillacea MUCL 33604</name>
    <dbReference type="NCBI Taxonomy" id="933084"/>
    <lineage>
        <taxon>Eukaryota</taxon>
        <taxon>Fungi</taxon>
        <taxon>Dikarya</taxon>
        <taxon>Basidiomycota</taxon>
        <taxon>Agaricomycotina</taxon>
        <taxon>Agaricomycetes</taxon>
        <taxon>Agaricomycetidae</taxon>
        <taxon>Jaapiales</taxon>
        <taxon>Jaapiaceae</taxon>
        <taxon>Jaapia</taxon>
    </lineage>
</organism>
<name>A0A067QDW5_9AGAM</name>
<dbReference type="HOGENOM" id="CLU_111216_0_0_1"/>
<accession>A0A067QDW5</accession>
<keyword evidence="2" id="KW-1185">Reference proteome</keyword>
<dbReference type="EMBL" id="KL197712">
    <property type="protein sequence ID" value="KDQ61697.1"/>
    <property type="molecule type" value="Genomic_DNA"/>
</dbReference>
<reference evidence="2" key="1">
    <citation type="journal article" date="2014" name="Proc. Natl. Acad. Sci. U.S.A.">
        <title>Extensive sampling of basidiomycete genomes demonstrates inadequacy of the white-rot/brown-rot paradigm for wood decay fungi.</title>
        <authorList>
            <person name="Riley R."/>
            <person name="Salamov A.A."/>
            <person name="Brown D.W."/>
            <person name="Nagy L.G."/>
            <person name="Floudas D."/>
            <person name="Held B.W."/>
            <person name="Levasseur A."/>
            <person name="Lombard V."/>
            <person name="Morin E."/>
            <person name="Otillar R."/>
            <person name="Lindquist E.A."/>
            <person name="Sun H."/>
            <person name="LaButti K.M."/>
            <person name="Schmutz J."/>
            <person name="Jabbour D."/>
            <person name="Luo H."/>
            <person name="Baker S.E."/>
            <person name="Pisabarro A.G."/>
            <person name="Walton J.D."/>
            <person name="Blanchette R.A."/>
            <person name="Henrissat B."/>
            <person name="Martin F."/>
            <person name="Cullen D."/>
            <person name="Hibbett D.S."/>
            <person name="Grigoriev I.V."/>
        </authorList>
    </citation>
    <scope>NUCLEOTIDE SEQUENCE [LARGE SCALE GENOMIC DNA]</scope>
    <source>
        <strain evidence="2">MUCL 33604</strain>
    </source>
</reference>
<gene>
    <name evidence="1" type="ORF">JAAARDRAFT_31157</name>
</gene>
<sequence length="149" mass="16964">MADNPFTTFPPQLHSTTGKITAKTFVQWVASLGDTAEEVFVREISWVKEPHFPSHEYILLTFSDNSHPNTSDDTTLRLERDTDSWFKIFGSWFRSNCKDTVSISSTSLTAQHSGDRTIACITVNRTDIDLRYIALLLEVVRMAADEYKI</sequence>
<evidence type="ECO:0000313" key="2">
    <source>
        <dbReference type="Proteomes" id="UP000027265"/>
    </source>
</evidence>
<protein>
    <submittedName>
        <fullName evidence="1">Uncharacterized protein</fullName>
    </submittedName>
</protein>